<evidence type="ECO:0000259" key="2">
    <source>
        <dbReference type="Pfam" id="PF00248"/>
    </source>
</evidence>
<organism evidence="3">
    <name type="scientific">marine sediment metagenome</name>
    <dbReference type="NCBI Taxonomy" id="412755"/>
    <lineage>
        <taxon>unclassified sequences</taxon>
        <taxon>metagenomes</taxon>
        <taxon>ecological metagenomes</taxon>
    </lineage>
</organism>
<evidence type="ECO:0000313" key="3">
    <source>
        <dbReference type="EMBL" id="KKL81954.1"/>
    </source>
</evidence>
<comment type="caution">
    <text evidence="3">The sequence shown here is derived from an EMBL/GenBank/DDBJ whole genome shotgun (WGS) entry which is preliminary data.</text>
</comment>
<gene>
    <name evidence="3" type="ORF">LCGC14_1989590</name>
</gene>
<evidence type="ECO:0000256" key="1">
    <source>
        <dbReference type="ARBA" id="ARBA00023002"/>
    </source>
</evidence>
<dbReference type="InterPro" id="IPR020471">
    <property type="entry name" value="AKR"/>
</dbReference>
<sequence>MEHRVRLGRSELKVSPICYGSWQLSPRFWGDVPTDQVAAAMRHAFEVGVNFYDTADAYGDGLSERVMGEALADLPRDEIVVATKVYNRFYDDGRRHPDLSGQYVLDECDASLKRLKMDYLDLYQLHSFDPLTHLAETTAALEKLLKAGKIRRYGLSNYTVEQIRWARTFGDYATLQPRYSLLQTGIEDDLLPYCEAEDIGVLVYSPLERGLLTGKYDGTETFDDHRAGLGVFQGERFK</sequence>
<accession>A0A0F9F695</accession>
<protein>
    <recommendedName>
        <fullName evidence="2">NADP-dependent oxidoreductase domain-containing protein</fullName>
    </recommendedName>
</protein>
<reference evidence="3" key="1">
    <citation type="journal article" date="2015" name="Nature">
        <title>Complex archaea that bridge the gap between prokaryotes and eukaryotes.</title>
        <authorList>
            <person name="Spang A."/>
            <person name="Saw J.H."/>
            <person name="Jorgensen S.L."/>
            <person name="Zaremba-Niedzwiedzka K."/>
            <person name="Martijn J."/>
            <person name="Lind A.E."/>
            <person name="van Eijk R."/>
            <person name="Schleper C."/>
            <person name="Guy L."/>
            <person name="Ettema T.J."/>
        </authorList>
    </citation>
    <scope>NUCLEOTIDE SEQUENCE</scope>
</reference>
<dbReference type="PANTHER" id="PTHR43364">
    <property type="entry name" value="NADH-SPECIFIC METHYLGLYOXAL REDUCTASE-RELATED"/>
    <property type="match status" value="1"/>
</dbReference>
<feature type="non-terminal residue" evidence="3">
    <location>
        <position position="238"/>
    </location>
</feature>
<dbReference type="InterPro" id="IPR036812">
    <property type="entry name" value="NAD(P)_OxRdtase_dom_sf"/>
</dbReference>
<proteinExistence type="predicted"/>
<dbReference type="GO" id="GO:0016491">
    <property type="term" value="F:oxidoreductase activity"/>
    <property type="evidence" value="ECO:0007669"/>
    <property type="project" value="UniProtKB-KW"/>
</dbReference>
<dbReference type="EMBL" id="LAZR01022413">
    <property type="protein sequence ID" value="KKL81954.1"/>
    <property type="molecule type" value="Genomic_DNA"/>
</dbReference>
<dbReference type="PANTHER" id="PTHR43364:SF4">
    <property type="entry name" value="NAD(P)-LINKED OXIDOREDUCTASE SUPERFAMILY PROTEIN"/>
    <property type="match status" value="1"/>
</dbReference>
<dbReference type="InterPro" id="IPR050523">
    <property type="entry name" value="AKR_Detox_Biosynth"/>
</dbReference>
<dbReference type="SUPFAM" id="SSF51430">
    <property type="entry name" value="NAD(P)-linked oxidoreductase"/>
    <property type="match status" value="1"/>
</dbReference>
<keyword evidence="1" id="KW-0560">Oxidoreductase</keyword>
<dbReference type="PRINTS" id="PR00069">
    <property type="entry name" value="ALDKETRDTASE"/>
</dbReference>
<name>A0A0F9F695_9ZZZZ</name>
<dbReference type="Pfam" id="PF00248">
    <property type="entry name" value="Aldo_ket_red"/>
    <property type="match status" value="1"/>
</dbReference>
<feature type="domain" description="NADP-dependent oxidoreductase" evidence="2">
    <location>
        <begin position="16"/>
        <end position="224"/>
    </location>
</feature>
<dbReference type="InterPro" id="IPR023210">
    <property type="entry name" value="NADP_OxRdtase_dom"/>
</dbReference>
<dbReference type="AlphaFoldDB" id="A0A0F9F695"/>
<dbReference type="Gene3D" id="3.20.20.100">
    <property type="entry name" value="NADP-dependent oxidoreductase domain"/>
    <property type="match status" value="1"/>
</dbReference>